<gene>
    <name evidence="1" type="ORF">PVK06_005815</name>
</gene>
<keyword evidence="2" id="KW-1185">Reference proteome</keyword>
<dbReference type="EMBL" id="JARKNE010000002">
    <property type="protein sequence ID" value="KAK5843361.1"/>
    <property type="molecule type" value="Genomic_DNA"/>
</dbReference>
<protein>
    <submittedName>
        <fullName evidence="1">Uncharacterized protein</fullName>
    </submittedName>
</protein>
<comment type="caution">
    <text evidence="1">The sequence shown here is derived from an EMBL/GenBank/DDBJ whole genome shotgun (WGS) entry which is preliminary data.</text>
</comment>
<evidence type="ECO:0000313" key="2">
    <source>
        <dbReference type="Proteomes" id="UP001358586"/>
    </source>
</evidence>
<proteinExistence type="predicted"/>
<evidence type="ECO:0000313" key="1">
    <source>
        <dbReference type="EMBL" id="KAK5843361.1"/>
    </source>
</evidence>
<sequence>MGFGYRKNGEGDEVNILPDAQILFSPQLLSQFPFLPFQPPPPSSLPSSSSQISMYNQALFILGFSGSDLILGAG</sequence>
<reference evidence="1 2" key="1">
    <citation type="submission" date="2023-03" db="EMBL/GenBank/DDBJ databases">
        <title>WGS of Gossypium arboreum.</title>
        <authorList>
            <person name="Yu D."/>
        </authorList>
    </citation>
    <scope>NUCLEOTIDE SEQUENCE [LARGE SCALE GENOMIC DNA]</scope>
    <source>
        <tissue evidence="1">Leaf</tissue>
    </source>
</reference>
<name>A0ABR0QVJ6_GOSAR</name>
<accession>A0ABR0QVJ6</accession>
<organism evidence="1 2">
    <name type="scientific">Gossypium arboreum</name>
    <name type="common">Tree cotton</name>
    <name type="synonym">Gossypium nanking</name>
    <dbReference type="NCBI Taxonomy" id="29729"/>
    <lineage>
        <taxon>Eukaryota</taxon>
        <taxon>Viridiplantae</taxon>
        <taxon>Streptophyta</taxon>
        <taxon>Embryophyta</taxon>
        <taxon>Tracheophyta</taxon>
        <taxon>Spermatophyta</taxon>
        <taxon>Magnoliopsida</taxon>
        <taxon>eudicotyledons</taxon>
        <taxon>Gunneridae</taxon>
        <taxon>Pentapetalae</taxon>
        <taxon>rosids</taxon>
        <taxon>malvids</taxon>
        <taxon>Malvales</taxon>
        <taxon>Malvaceae</taxon>
        <taxon>Malvoideae</taxon>
        <taxon>Gossypium</taxon>
    </lineage>
</organism>
<dbReference type="Proteomes" id="UP001358586">
    <property type="component" value="Chromosome 2"/>
</dbReference>